<dbReference type="RefSeq" id="WP_071484288.1">
    <property type="nucleotide sequence ID" value="NZ_FNTS01000002.1"/>
</dbReference>
<gene>
    <name evidence="1" type="ORF">BFL40_12525</name>
    <name evidence="2" type="ORF">SAMN04515675_0536</name>
</gene>
<evidence type="ECO:0000313" key="4">
    <source>
        <dbReference type="Proteomes" id="UP000182179"/>
    </source>
</evidence>
<dbReference type="Proteomes" id="UP000181661">
    <property type="component" value="Unassembled WGS sequence"/>
</dbReference>
<dbReference type="EMBL" id="FNTS01000002">
    <property type="protein sequence ID" value="SED27815.1"/>
    <property type="molecule type" value="Genomic_DNA"/>
</dbReference>
<name>A0A1S2V2R9_9PSED</name>
<accession>A0A1S2V2R9</accession>
<reference evidence="2 4" key="2">
    <citation type="submission" date="2016-10" db="EMBL/GenBank/DDBJ databases">
        <authorList>
            <person name="Varghese N."/>
            <person name="Submissions S."/>
        </authorList>
    </citation>
    <scope>NUCLEOTIDE SEQUENCE [LARGE SCALE GENOMIC DNA]</scope>
    <source>
        <strain evidence="2 4">BS2773</strain>
    </source>
</reference>
<comment type="caution">
    <text evidence="1">The sequence shown here is derived from an EMBL/GenBank/DDBJ whole genome shotgun (WGS) entry which is preliminary data.</text>
</comment>
<sequence>MTTNQTIDGVPRAYADLERINIHGEADRKGEDGKWIKTWKERQPGKTISHHSRASGLWNKISARCLAVGQYQRGNAAYIGTTNGFDDFQQFAEWCNTQPGYSSFDAEGFRFEIDKDILVPGNKVYSAGTCCFVPKRINSLLTSSTAARGEYPLGVSYVKRRGVFMAYCKHGGKMKHLGHHASAAQAHAAWQAMKVAIITDAAMDYRAMDGSSVRVYEALMWRAARIDQDKRSGTETLQP</sequence>
<proteinExistence type="predicted"/>
<reference evidence="1 3" key="1">
    <citation type="submission" date="2016-08" db="EMBL/GenBank/DDBJ databases">
        <title>Draft genome sequence of Pseudomonas costantinii LMG 22119, type strain isolated from cultivated mushroom (Agaricus bisporus) sporophores.</title>
        <authorList>
            <person name="Tambong J.T."/>
        </authorList>
    </citation>
    <scope>NUCLEOTIDE SEQUENCE [LARGE SCALE GENOMIC DNA]</scope>
    <source>
        <strain evidence="1 3">LMG 22119</strain>
    </source>
</reference>
<evidence type="ECO:0000313" key="2">
    <source>
        <dbReference type="EMBL" id="SED27815.1"/>
    </source>
</evidence>
<organism evidence="1 3">
    <name type="scientific">Pseudomonas costantinii</name>
    <dbReference type="NCBI Taxonomy" id="168469"/>
    <lineage>
        <taxon>Bacteria</taxon>
        <taxon>Pseudomonadati</taxon>
        <taxon>Pseudomonadota</taxon>
        <taxon>Gammaproteobacteria</taxon>
        <taxon>Pseudomonadales</taxon>
        <taxon>Pseudomonadaceae</taxon>
        <taxon>Pseudomonas</taxon>
    </lineage>
</organism>
<protein>
    <recommendedName>
        <fullName evidence="5">AP2 domain-containing protein</fullName>
    </recommendedName>
</protein>
<dbReference type="AlphaFoldDB" id="A0A1S2V2R9"/>
<evidence type="ECO:0000313" key="3">
    <source>
        <dbReference type="Proteomes" id="UP000181661"/>
    </source>
</evidence>
<dbReference type="EMBL" id="MDDR01000024">
    <property type="protein sequence ID" value="OIN52919.1"/>
    <property type="molecule type" value="Genomic_DNA"/>
</dbReference>
<evidence type="ECO:0008006" key="5">
    <source>
        <dbReference type="Google" id="ProtNLM"/>
    </source>
</evidence>
<dbReference type="OrthoDB" id="2869809at2"/>
<keyword evidence="4" id="KW-1185">Reference proteome</keyword>
<dbReference type="Proteomes" id="UP000182179">
    <property type="component" value="Unassembled WGS sequence"/>
</dbReference>
<evidence type="ECO:0000313" key="1">
    <source>
        <dbReference type="EMBL" id="OIN52919.1"/>
    </source>
</evidence>